<keyword evidence="1" id="KW-0175">Coiled coil</keyword>
<dbReference type="SMART" id="SM00347">
    <property type="entry name" value="HTH_MARR"/>
    <property type="match status" value="1"/>
</dbReference>
<dbReference type="SUPFAM" id="SSF46785">
    <property type="entry name" value="Winged helix' DNA-binding domain"/>
    <property type="match status" value="1"/>
</dbReference>
<evidence type="ECO:0000259" key="2">
    <source>
        <dbReference type="PROSITE" id="PS50995"/>
    </source>
</evidence>
<accession>A0ABU3LZ57</accession>
<dbReference type="PANTHER" id="PTHR33164:SF43">
    <property type="entry name" value="HTH-TYPE TRANSCRIPTIONAL REPRESSOR YETL"/>
    <property type="match status" value="1"/>
</dbReference>
<dbReference type="Proteomes" id="UP001257948">
    <property type="component" value="Unassembled WGS sequence"/>
</dbReference>
<keyword evidence="4" id="KW-1185">Reference proteome</keyword>
<feature type="domain" description="HTH marR-type" evidence="2">
    <location>
        <begin position="2"/>
        <end position="136"/>
    </location>
</feature>
<reference evidence="4" key="1">
    <citation type="submission" date="2023-07" db="EMBL/GenBank/DDBJ databases">
        <title>Draft genome sequence of the endophytic actinobacterium Streptomyces justiciae WPN32, a potential antibiotic producer.</title>
        <authorList>
            <person name="Yasawong M."/>
            <person name="Pana W."/>
            <person name="Ganta P."/>
            <person name="Santapan N."/>
            <person name="Songngamsuk T."/>
            <person name="Phatcharaharikarn M."/>
            <person name="Kerdtoob S."/>
            <person name="Nantapong N."/>
        </authorList>
    </citation>
    <scope>NUCLEOTIDE SEQUENCE [LARGE SCALE GENOMIC DNA]</scope>
    <source>
        <strain evidence="4">WPN32</strain>
    </source>
</reference>
<dbReference type="Gene3D" id="1.10.10.10">
    <property type="entry name" value="Winged helix-like DNA-binding domain superfamily/Winged helix DNA-binding domain"/>
    <property type="match status" value="1"/>
</dbReference>
<dbReference type="EMBL" id="JAVTLL010000020">
    <property type="protein sequence ID" value="MDT7844529.1"/>
    <property type="molecule type" value="Genomic_DNA"/>
</dbReference>
<evidence type="ECO:0000313" key="3">
    <source>
        <dbReference type="EMBL" id="MDT7844529.1"/>
    </source>
</evidence>
<evidence type="ECO:0000256" key="1">
    <source>
        <dbReference type="SAM" id="Coils"/>
    </source>
</evidence>
<dbReference type="RefSeq" id="WP_314204248.1">
    <property type="nucleotide sequence ID" value="NZ_JAVTLL010000020.1"/>
</dbReference>
<proteinExistence type="predicted"/>
<dbReference type="InterPro" id="IPR000835">
    <property type="entry name" value="HTH_MarR-typ"/>
</dbReference>
<dbReference type="PANTHER" id="PTHR33164">
    <property type="entry name" value="TRANSCRIPTIONAL REGULATOR, MARR FAMILY"/>
    <property type="match status" value="1"/>
</dbReference>
<dbReference type="PRINTS" id="PR00598">
    <property type="entry name" value="HTHMARR"/>
</dbReference>
<protein>
    <submittedName>
        <fullName evidence="3">MarR family transcriptional regulator</fullName>
    </submittedName>
</protein>
<dbReference type="Pfam" id="PF01047">
    <property type="entry name" value="MarR"/>
    <property type="match status" value="1"/>
</dbReference>
<evidence type="ECO:0000313" key="4">
    <source>
        <dbReference type="Proteomes" id="UP001257948"/>
    </source>
</evidence>
<comment type="caution">
    <text evidence="3">The sequence shown here is derived from an EMBL/GenBank/DDBJ whole genome shotgun (WGS) entry which is preliminary data.</text>
</comment>
<dbReference type="InterPro" id="IPR036390">
    <property type="entry name" value="WH_DNA-bd_sf"/>
</dbReference>
<feature type="coiled-coil region" evidence="1">
    <location>
        <begin position="94"/>
        <end position="121"/>
    </location>
</feature>
<sequence>MDNDLVWAIRMISGALRRAAADASETLPGGSRAYLVLVALAEAGDKPPTQLELAGQVGLDRTVMTYLLDDLEGQGLLARRPNPQDRRSRHVVLLDEGRAQLQRMRADVAAAEARLLSQLSEEQRAQFRDLLTRVALTAQRGPAKD</sequence>
<dbReference type="PROSITE" id="PS50995">
    <property type="entry name" value="HTH_MARR_2"/>
    <property type="match status" value="1"/>
</dbReference>
<gene>
    <name evidence="3" type="ORF">RQC66_27820</name>
</gene>
<organism evidence="3 4">
    <name type="scientific">Streptomyces justiciae</name>
    <dbReference type="NCBI Taxonomy" id="2780140"/>
    <lineage>
        <taxon>Bacteria</taxon>
        <taxon>Bacillati</taxon>
        <taxon>Actinomycetota</taxon>
        <taxon>Actinomycetes</taxon>
        <taxon>Kitasatosporales</taxon>
        <taxon>Streptomycetaceae</taxon>
        <taxon>Streptomyces</taxon>
    </lineage>
</organism>
<name>A0ABU3LZ57_9ACTN</name>
<dbReference type="InterPro" id="IPR039422">
    <property type="entry name" value="MarR/SlyA-like"/>
</dbReference>
<dbReference type="InterPro" id="IPR036388">
    <property type="entry name" value="WH-like_DNA-bd_sf"/>
</dbReference>